<protein>
    <submittedName>
        <fullName evidence="7">RNA polymerase sigma-70 factor</fullName>
    </submittedName>
</protein>
<dbReference type="EMBL" id="SRMB01000003">
    <property type="protein sequence ID" value="TGE26232.1"/>
    <property type="molecule type" value="Genomic_DNA"/>
</dbReference>
<evidence type="ECO:0000256" key="3">
    <source>
        <dbReference type="ARBA" id="ARBA00023082"/>
    </source>
</evidence>
<dbReference type="InterPro" id="IPR014284">
    <property type="entry name" value="RNA_pol_sigma-70_dom"/>
</dbReference>
<organism evidence="7 8">
    <name type="scientific">Hymenobacter metallicola</name>
    <dbReference type="NCBI Taxonomy" id="2563114"/>
    <lineage>
        <taxon>Bacteria</taxon>
        <taxon>Pseudomonadati</taxon>
        <taxon>Bacteroidota</taxon>
        <taxon>Cytophagia</taxon>
        <taxon>Cytophagales</taxon>
        <taxon>Hymenobacteraceae</taxon>
        <taxon>Hymenobacter</taxon>
    </lineage>
</organism>
<dbReference type="InterPro" id="IPR039425">
    <property type="entry name" value="RNA_pol_sigma-70-like"/>
</dbReference>
<dbReference type="InterPro" id="IPR036388">
    <property type="entry name" value="WH-like_DNA-bd_sf"/>
</dbReference>
<gene>
    <name evidence="7" type="ORF">E5K02_15595</name>
</gene>
<dbReference type="Proteomes" id="UP000298471">
    <property type="component" value="Unassembled WGS sequence"/>
</dbReference>
<reference evidence="7 8" key="1">
    <citation type="submission" date="2019-04" db="EMBL/GenBank/DDBJ databases">
        <authorList>
            <person name="Feng G."/>
            <person name="Zhang J."/>
            <person name="Zhu H."/>
        </authorList>
    </citation>
    <scope>NUCLEOTIDE SEQUENCE [LARGE SCALE GENOMIC DNA]</scope>
    <source>
        <strain evidence="7 8">9PBR-1</strain>
    </source>
</reference>
<dbReference type="GO" id="GO:0003677">
    <property type="term" value="F:DNA binding"/>
    <property type="evidence" value="ECO:0007669"/>
    <property type="project" value="InterPro"/>
</dbReference>
<dbReference type="InterPro" id="IPR007627">
    <property type="entry name" value="RNA_pol_sigma70_r2"/>
</dbReference>
<keyword evidence="8" id="KW-1185">Reference proteome</keyword>
<name>A0A4Z0QC02_9BACT</name>
<dbReference type="AlphaFoldDB" id="A0A4Z0QC02"/>
<dbReference type="InterPro" id="IPR013324">
    <property type="entry name" value="RNA_pol_sigma_r3/r4-like"/>
</dbReference>
<evidence type="ECO:0000259" key="6">
    <source>
        <dbReference type="Pfam" id="PF08281"/>
    </source>
</evidence>
<comment type="caution">
    <text evidence="7">The sequence shown here is derived from an EMBL/GenBank/DDBJ whole genome shotgun (WGS) entry which is preliminary data.</text>
</comment>
<feature type="domain" description="RNA polymerase sigma-70 region 2" evidence="5">
    <location>
        <begin position="29"/>
        <end position="96"/>
    </location>
</feature>
<evidence type="ECO:0000256" key="1">
    <source>
        <dbReference type="ARBA" id="ARBA00010641"/>
    </source>
</evidence>
<keyword evidence="3" id="KW-0731">Sigma factor</keyword>
<dbReference type="SUPFAM" id="SSF88946">
    <property type="entry name" value="Sigma2 domain of RNA polymerase sigma factors"/>
    <property type="match status" value="1"/>
</dbReference>
<evidence type="ECO:0000256" key="2">
    <source>
        <dbReference type="ARBA" id="ARBA00023015"/>
    </source>
</evidence>
<dbReference type="CDD" id="cd06171">
    <property type="entry name" value="Sigma70_r4"/>
    <property type="match status" value="1"/>
</dbReference>
<dbReference type="InterPro" id="IPR013249">
    <property type="entry name" value="RNA_pol_sigma70_r4_t2"/>
</dbReference>
<keyword evidence="2" id="KW-0805">Transcription regulation</keyword>
<dbReference type="InterPro" id="IPR014327">
    <property type="entry name" value="RNA_pol_sigma70_bacteroid"/>
</dbReference>
<evidence type="ECO:0000313" key="8">
    <source>
        <dbReference type="Proteomes" id="UP000298471"/>
    </source>
</evidence>
<dbReference type="Pfam" id="PF08281">
    <property type="entry name" value="Sigma70_r4_2"/>
    <property type="match status" value="1"/>
</dbReference>
<dbReference type="Gene3D" id="1.10.1740.10">
    <property type="match status" value="1"/>
</dbReference>
<evidence type="ECO:0000259" key="5">
    <source>
        <dbReference type="Pfam" id="PF04542"/>
    </source>
</evidence>
<proteinExistence type="inferred from homology"/>
<dbReference type="NCBIfam" id="TIGR02937">
    <property type="entry name" value="sigma70-ECF"/>
    <property type="match status" value="1"/>
</dbReference>
<dbReference type="GO" id="GO:0016987">
    <property type="term" value="F:sigma factor activity"/>
    <property type="evidence" value="ECO:0007669"/>
    <property type="project" value="UniProtKB-KW"/>
</dbReference>
<dbReference type="SUPFAM" id="SSF88659">
    <property type="entry name" value="Sigma3 and sigma4 domains of RNA polymerase sigma factors"/>
    <property type="match status" value="1"/>
</dbReference>
<dbReference type="RefSeq" id="WP_135396139.1">
    <property type="nucleotide sequence ID" value="NZ_SRMB01000003.1"/>
</dbReference>
<keyword evidence="4" id="KW-0804">Transcription</keyword>
<dbReference type="Gene3D" id="1.10.10.10">
    <property type="entry name" value="Winged helix-like DNA-binding domain superfamily/Winged helix DNA-binding domain"/>
    <property type="match status" value="1"/>
</dbReference>
<dbReference type="GO" id="GO:0006352">
    <property type="term" value="P:DNA-templated transcription initiation"/>
    <property type="evidence" value="ECO:0007669"/>
    <property type="project" value="InterPro"/>
</dbReference>
<dbReference type="OrthoDB" id="1524077at2"/>
<dbReference type="PANTHER" id="PTHR43133:SF46">
    <property type="entry name" value="RNA POLYMERASE SIGMA-70 FACTOR ECF SUBFAMILY"/>
    <property type="match status" value="1"/>
</dbReference>
<dbReference type="NCBIfam" id="TIGR02985">
    <property type="entry name" value="Sig70_bacteroi1"/>
    <property type="match status" value="1"/>
</dbReference>
<dbReference type="InterPro" id="IPR013325">
    <property type="entry name" value="RNA_pol_sigma_r2"/>
</dbReference>
<accession>A0A4Z0QC02</accession>
<dbReference type="PANTHER" id="PTHR43133">
    <property type="entry name" value="RNA POLYMERASE ECF-TYPE SIGMA FACTO"/>
    <property type="match status" value="1"/>
</dbReference>
<sequence length="194" mass="22332">MATSDSVDALEARLAHLRTTDAEAFMEVLFREFYRPLGQVIHRVVKDKEATEDLLQDVFLRIWNGRDTLSISTTYRAYLYRAALNAALRYQERGKRQVAWDDAPPAAEPRVDNALHALYQQETEDSVEAALNQLPPQCRVVFTMSRYDEMSYQEIAEALEISPKTVENQMGKALRIMRQQLSSVLKNLYSFLLL</sequence>
<evidence type="ECO:0000256" key="4">
    <source>
        <dbReference type="ARBA" id="ARBA00023163"/>
    </source>
</evidence>
<evidence type="ECO:0000313" key="7">
    <source>
        <dbReference type="EMBL" id="TGE26232.1"/>
    </source>
</evidence>
<comment type="similarity">
    <text evidence="1">Belongs to the sigma-70 factor family. ECF subfamily.</text>
</comment>
<dbReference type="Pfam" id="PF04542">
    <property type="entry name" value="Sigma70_r2"/>
    <property type="match status" value="1"/>
</dbReference>
<feature type="domain" description="RNA polymerase sigma factor 70 region 4 type 2" evidence="6">
    <location>
        <begin position="126"/>
        <end position="175"/>
    </location>
</feature>